<evidence type="ECO:0000256" key="2">
    <source>
        <dbReference type="ARBA" id="ARBA00023157"/>
    </source>
</evidence>
<evidence type="ECO:0000313" key="6">
    <source>
        <dbReference type="Proteomes" id="UP000243342"/>
    </source>
</evidence>
<dbReference type="STRING" id="1428644.BIV57_05265"/>
<feature type="region of interest" description="Disordered" evidence="3">
    <location>
        <begin position="865"/>
        <end position="895"/>
    </location>
</feature>
<evidence type="ECO:0000259" key="4">
    <source>
        <dbReference type="SMART" id="SM00560"/>
    </source>
</evidence>
<feature type="compositionally biased region" description="Low complexity" evidence="3">
    <location>
        <begin position="865"/>
        <end position="889"/>
    </location>
</feature>
<comment type="caution">
    <text evidence="5">The sequence shown here is derived from an EMBL/GenBank/DDBJ whole genome shotgun (WGS) entry which is preliminary data.</text>
</comment>
<dbReference type="Gene3D" id="2.60.120.200">
    <property type="match status" value="2"/>
</dbReference>
<dbReference type="SUPFAM" id="SSF49899">
    <property type="entry name" value="Concanavalin A-like lectins/glucanases"/>
    <property type="match status" value="2"/>
</dbReference>
<dbReference type="InterPro" id="IPR006558">
    <property type="entry name" value="LamG-like"/>
</dbReference>
<dbReference type="PANTHER" id="PTHR46943">
    <property type="entry name" value="PENTRAXIN-RELATED PROTEIN PTX3"/>
    <property type="match status" value="1"/>
</dbReference>
<proteinExistence type="predicted"/>
<dbReference type="SMART" id="SM00560">
    <property type="entry name" value="LamGL"/>
    <property type="match status" value="2"/>
</dbReference>
<name>A0A1J7BIY8_9ACTN</name>
<dbReference type="InterPro" id="IPR042837">
    <property type="entry name" value="PTX3"/>
</dbReference>
<feature type="region of interest" description="Disordered" evidence="3">
    <location>
        <begin position="153"/>
        <end position="194"/>
    </location>
</feature>
<dbReference type="EMBL" id="MLCF01000019">
    <property type="protein sequence ID" value="OIV38549.1"/>
    <property type="molecule type" value="Genomic_DNA"/>
</dbReference>
<keyword evidence="6" id="KW-1185">Reference proteome</keyword>
<feature type="domain" description="LamG-like jellyroll fold" evidence="4">
    <location>
        <begin position="921"/>
        <end position="1089"/>
    </location>
</feature>
<keyword evidence="2" id="KW-1015">Disulfide bond</keyword>
<evidence type="ECO:0000313" key="5">
    <source>
        <dbReference type="EMBL" id="OIV38549.1"/>
    </source>
</evidence>
<dbReference type="AlphaFoldDB" id="A0A1J7BIY8"/>
<gene>
    <name evidence="5" type="ORF">BIV57_05265</name>
</gene>
<evidence type="ECO:0000256" key="3">
    <source>
        <dbReference type="SAM" id="MobiDB-lite"/>
    </source>
</evidence>
<feature type="domain" description="LamG-like jellyroll fold" evidence="4">
    <location>
        <begin position="696"/>
        <end position="836"/>
    </location>
</feature>
<feature type="compositionally biased region" description="Low complexity" evidence="3">
    <location>
        <begin position="153"/>
        <end position="164"/>
    </location>
</feature>
<evidence type="ECO:0000256" key="1">
    <source>
        <dbReference type="ARBA" id="ARBA00022729"/>
    </source>
</evidence>
<dbReference type="PANTHER" id="PTHR46943:SF1">
    <property type="entry name" value="PENTRAXIN-RELATED PROTEIN PTX3"/>
    <property type="match status" value="1"/>
</dbReference>
<sequence length="1103" mass="113554">MRAKQDGSWVPIDTTLQKNADGTIAPKASAAGLAFSGGGAAAPLAKITDGAKSYSVHAPWSLPAPTLAGSTATYASVLPGVDLVVKATPDGFSENLVITTRDAAANPALASIKFPVDVSGVGAHDLGTGAAAFLDGHGRSVFTTGTALMYDSSTAPDSSAAPASLEVKSAGSADPSTSVDDPDPGAKTSAMDASVTDSALTVTPDQSFLKDSTTTYPVVLDPQTTSSSLTGWADVWSTLSTTSFWKTSHSLGVGYDAWVDDKKARTFYQFDTHTLGGKKILQATFNALETWSANCTAKPVELWRTGTISSSTTWAKQPAWSSHVDTVSAAKGYSSSCPGGNVSFDATSAVSYTASKSASTTTLGVRASDEGDDIAWKQFASPSDHKPSLSVTFVSKPSTPTGLKLSNPNLACGASSSVAVNIRTLTPTLAALPQSADGSQSTLRPNFELYQYDPNNPDPLVASGSPSTWTTSGKTGTWTTPTLKNGQTYWFKARTEYKYSFNGSSASMYSGWTTIGKCAFHIDTSKPDAPTISSTVYPQCASADDPDTCTEAGGVGAPGSFTVKTAATDVTKLTYTLNDNKQVTKTVTAGTTSTSLNLAPDERGLNQLTVTAWDAAGNSSASATYYFKAAAGTPATNSWSFDEGSGTTAADSAGTDPATLAGGAGFSDHARLGKALDANGTTGYASAAGTGLDTSKSFTVSGWARLTDDSHNAVVTAQAGTAGSSFALYYSTAYKAWIFNRYTADVASPTIVRSIGTTTPVLNVWTHLTGVYDAQAQTIQLYVNGVAQGDSVAFTTPWKATGALQIGRGQLGAAFTDYFPGQIDELTMWNRILSPQEAADLEAETSPSTGNAQPAEAADWEFDDASGTSAADSSGNGHTATLGSGATLATDDDGGKGSVLKLDGTAGGYGTAGGPLVDAQGDFTVAAWVQLDPTALADTTKAHTMRIAGQSGTNRDSWGLWYSQPVGSTQGMWVFGRTSADTTAATTTSVPADITTAQLVDPGDWTLITGVYDGAHQQLDLYVNGVPQGATGDSDSSTDAGDSVPFTTAWQASGAFNIGRGRTASGAYGDPTVGLVDGVRVWTGVMDQPDIETLYANELPIPL</sequence>
<protein>
    <recommendedName>
        <fullName evidence="4">LamG-like jellyroll fold domain-containing protein</fullName>
    </recommendedName>
</protein>
<keyword evidence="1" id="KW-0732">Signal</keyword>
<dbReference type="Pfam" id="PF13385">
    <property type="entry name" value="Laminin_G_3"/>
    <property type="match status" value="2"/>
</dbReference>
<reference evidence="5 6" key="1">
    <citation type="submission" date="2016-10" db="EMBL/GenBank/DDBJ databases">
        <title>Genome sequence of Streptomyces gilvigriseus MUSC 26.</title>
        <authorList>
            <person name="Lee L.-H."/>
            <person name="Ser H.-L."/>
        </authorList>
    </citation>
    <scope>NUCLEOTIDE SEQUENCE [LARGE SCALE GENOMIC DNA]</scope>
    <source>
        <strain evidence="5 6">MUSC 26</strain>
    </source>
</reference>
<dbReference type="InterPro" id="IPR013320">
    <property type="entry name" value="ConA-like_dom_sf"/>
</dbReference>
<dbReference type="GO" id="GO:0006955">
    <property type="term" value="P:immune response"/>
    <property type="evidence" value="ECO:0007669"/>
    <property type="project" value="InterPro"/>
</dbReference>
<accession>A0A1J7BIY8</accession>
<dbReference type="Proteomes" id="UP000243342">
    <property type="component" value="Unassembled WGS sequence"/>
</dbReference>
<organism evidence="5 6">
    <name type="scientific">Mangrovactinospora gilvigrisea</name>
    <dbReference type="NCBI Taxonomy" id="1428644"/>
    <lineage>
        <taxon>Bacteria</taxon>
        <taxon>Bacillati</taxon>
        <taxon>Actinomycetota</taxon>
        <taxon>Actinomycetes</taxon>
        <taxon>Kitasatosporales</taxon>
        <taxon>Streptomycetaceae</taxon>
        <taxon>Mangrovactinospora</taxon>
    </lineage>
</organism>